<gene>
    <name evidence="3" type="ORF">N5K24_27750</name>
</gene>
<name>A0AA43B519_9BURK</name>
<dbReference type="EMBL" id="JAOCKG010000019">
    <property type="protein sequence ID" value="MDH2054227.1"/>
    <property type="molecule type" value="Genomic_DNA"/>
</dbReference>
<dbReference type="CDD" id="cd03801">
    <property type="entry name" value="GT4_PimA-like"/>
    <property type="match status" value="1"/>
</dbReference>
<evidence type="ECO:0000259" key="1">
    <source>
        <dbReference type="Pfam" id="PF00534"/>
    </source>
</evidence>
<dbReference type="Gene3D" id="3.40.50.2000">
    <property type="entry name" value="Glycogen Phosphorylase B"/>
    <property type="match status" value="2"/>
</dbReference>
<dbReference type="RefSeq" id="WP_280029585.1">
    <property type="nucleotide sequence ID" value="NZ_JAOCKG010000019.1"/>
</dbReference>
<protein>
    <submittedName>
        <fullName evidence="3">Glycosyltransferase family 4 protein</fullName>
    </submittedName>
</protein>
<dbReference type="AlphaFoldDB" id="A0AA43B519"/>
<dbReference type="Proteomes" id="UP001161276">
    <property type="component" value="Unassembled WGS sequence"/>
</dbReference>
<dbReference type="PANTHER" id="PTHR45947:SF3">
    <property type="entry name" value="SULFOQUINOVOSYL TRANSFERASE SQD2"/>
    <property type="match status" value="1"/>
</dbReference>
<feature type="domain" description="Glycosyl transferase family 1" evidence="1">
    <location>
        <begin position="202"/>
        <end position="346"/>
    </location>
</feature>
<organism evidence="3 4">
    <name type="scientific">Achromobacter marplatensis</name>
    <dbReference type="NCBI Taxonomy" id="470868"/>
    <lineage>
        <taxon>Bacteria</taxon>
        <taxon>Pseudomonadati</taxon>
        <taxon>Pseudomonadota</taxon>
        <taxon>Betaproteobacteria</taxon>
        <taxon>Burkholderiales</taxon>
        <taxon>Alcaligenaceae</taxon>
        <taxon>Achromobacter</taxon>
    </lineage>
</organism>
<dbReference type="Pfam" id="PF00534">
    <property type="entry name" value="Glycos_transf_1"/>
    <property type="match status" value="1"/>
</dbReference>
<evidence type="ECO:0000313" key="4">
    <source>
        <dbReference type="Proteomes" id="UP001161276"/>
    </source>
</evidence>
<proteinExistence type="predicted"/>
<reference evidence="3" key="1">
    <citation type="submission" date="2022-09" db="EMBL/GenBank/DDBJ databases">
        <title>Intensive care unit water sources are persistently colonized with multi-drug resistant bacteria and are the site of extensive horizontal gene transfer of antibiotic resistance genes.</title>
        <authorList>
            <person name="Diorio-Toth L."/>
        </authorList>
    </citation>
    <scope>NUCLEOTIDE SEQUENCE</scope>
    <source>
        <strain evidence="3">GD03676</strain>
    </source>
</reference>
<dbReference type="GO" id="GO:0016757">
    <property type="term" value="F:glycosyltransferase activity"/>
    <property type="evidence" value="ECO:0007669"/>
    <property type="project" value="InterPro"/>
</dbReference>
<evidence type="ECO:0000313" key="3">
    <source>
        <dbReference type="EMBL" id="MDH2054227.1"/>
    </source>
</evidence>
<comment type="caution">
    <text evidence="3">The sequence shown here is derived from an EMBL/GenBank/DDBJ whole genome shotgun (WGS) entry which is preliminary data.</text>
</comment>
<dbReference type="InterPro" id="IPR001296">
    <property type="entry name" value="Glyco_trans_1"/>
</dbReference>
<sequence>MKILYTNYHKGDGGGHTTYLTTLIQHLGPRYHVTLAAPQASRLYRETRQAGLAEAMAVNYSSRIWHTPALVSRLADIMAAEEFDIVHVNGSLDHRCAMLARMKLAGPGPRIVYTKHDNHAVSGLGSFLRASLATDHVIAVCEDTHRKLQRSAYARRPISTVKNGVDTDRFQPYPQAAGASVRSSWPVRTAGRLVIGSNAGTAPYKNWLHMVQAVALLPAPLREQLLVAVAGQPPTVEQQARVLALGMADHVYYAGHLSDVRPFVAALDIGFVLSTRIETISFACREMMAMGKPVMVSRYAGLPENITEGVDGWVVDPGSPAAIAHCLAQILTQRERLRAMSEAARAKSLAEFGVQRFVGRTLDIYDRVLATRPQRAGAAGTSH</sequence>
<dbReference type="PANTHER" id="PTHR45947">
    <property type="entry name" value="SULFOQUINOVOSYL TRANSFERASE SQD2"/>
    <property type="match status" value="1"/>
</dbReference>
<dbReference type="InterPro" id="IPR028098">
    <property type="entry name" value="Glyco_trans_4-like_N"/>
</dbReference>
<accession>A0AA43B519</accession>
<dbReference type="Pfam" id="PF13439">
    <property type="entry name" value="Glyco_transf_4"/>
    <property type="match status" value="1"/>
</dbReference>
<dbReference type="InterPro" id="IPR050194">
    <property type="entry name" value="Glycosyltransferase_grp1"/>
</dbReference>
<evidence type="ECO:0000259" key="2">
    <source>
        <dbReference type="Pfam" id="PF13439"/>
    </source>
</evidence>
<dbReference type="SUPFAM" id="SSF53756">
    <property type="entry name" value="UDP-Glycosyltransferase/glycogen phosphorylase"/>
    <property type="match status" value="1"/>
</dbReference>
<feature type="domain" description="Glycosyltransferase subfamily 4-like N-terminal" evidence="2">
    <location>
        <begin position="14"/>
        <end position="169"/>
    </location>
</feature>